<gene>
    <name evidence="1" type="ORF">SK128_004603</name>
</gene>
<comment type="caution">
    <text evidence="1">The sequence shown here is derived from an EMBL/GenBank/DDBJ whole genome shotgun (WGS) entry which is preliminary data.</text>
</comment>
<protein>
    <submittedName>
        <fullName evidence="1">Uncharacterized protein</fullName>
    </submittedName>
</protein>
<evidence type="ECO:0000313" key="2">
    <source>
        <dbReference type="Proteomes" id="UP001381693"/>
    </source>
</evidence>
<keyword evidence="2" id="KW-1185">Reference proteome</keyword>
<dbReference type="AlphaFoldDB" id="A0AAN9AF73"/>
<name>A0AAN9AF73_HALRR</name>
<organism evidence="1 2">
    <name type="scientific">Halocaridina rubra</name>
    <name type="common">Hawaiian red shrimp</name>
    <dbReference type="NCBI Taxonomy" id="373956"/>
    <lineage>
        <taxon>Eukaryota</taxon>
        <taxon>Metazoa</taxon>
        <taxon>Ecdysozoa</taxon>
        <taxon>Arthropoda</taxon>
        <taxon>Crustacea</taxon>
        <taxon>Multicrustacea</taxon>
        <taxon>Malacostraca</taxon>
        <taxon>Eumalacostraca</taxon>
        <taxon>Eucarida</taxon>
        <taxon>Decapoda</taxon>
        <taxon>Pleocyemata</taxon>
        <taxon>Caridea</taxon>
        <taxon>Atyoidea</taxon>
        <taxon>Atyidae</taxon>
        <taxon>Halocaridina</taxon>
    </lineage>
</organism>
<accession>A0AAN9AF73</accession>
<proteinExistence type="predicted"/>
<evidence type="ECO:0000313" key="1">
    <source>
        <dbReference type="EMBL" id="KAK7084865.1"/>
    </source>
</evidence>
<dbReference type="Proteomes" id="UP001381693">
    <property type="component" value="Unassembled WGS sequence"/>
</dbReference>
<reference evidence="1 2" key="1">
    <citation type="submission" date="2023-11" db="EMBL/GenBank/DDBJ databases">
        <title>Halocaridina rubra genome assembly.</title>
        <authorList>
            <person name="Smith C."/>
        </authorList>
    </citation>
    <scope>NUCLEOTIDE SEQUENCE [LARGE SCALE GENOMIC DNA]</scope>
    <source>
        <strain evidence="1">EP-1</strain>
        <tissue evidence="1">Whole</tissue>
    </source>
</reference>
<sequence>MRHNRKWTGTTRCVVNSLLLSYNIHQRKSLFASSSPWLRRGVAESRPNTLTLWEEIIQRRAFPVSLLRPIYSILATRRFSLVDNAI</sequence>
<dbReference type="EMBL" id="JAXCGZ010001960">
    <property type="protein sequence ID" value="KAK7084865.1"/>
    <property type="molecule type" value="Genomic_DNA"/>
</dbReference>